<keyword evidence="2" id="KW-1133">Transmembrane helix</keyword>
<feature type="transmembrane region" description="Helical" evidence="2">
    <location>
        <begin position="324"/>
        <end position="346"/>
    </location>
</feature>
<keyword evidence="2" id="KW-0472">Membrane</keyword>
<dbReference type="InterPro" id="IPR025291">
    <property type="entry name" value="DUF4153"/>
</dbReference>
<gene>
    <name evidence="3" type="ORF">LEN_3741</name>
</gene>
<evidence type="ECO:0000313" key="3">
    <source>
        <dbReference type="EMBL" id="BAV99228.1"/>
    </source>
</evidence>
<feature type="compositionally biased region" description="Basic and acidic residues" evidence="1">
    <location>
        <begin position="594"/>
        <end position="606"/>
    </location>
</feature>
<evidence type="ECO:0000313" key="4">
    <source>
        <dbReference type="Proteomes" id="UP000218824"/>
    </source>
</evidence>
<dbReference type="EMBL" id="AP014940">
    <property type="protein sequence ID" value="BAV99228.1"/>
    <property type="molecule type" value="Genomic_DNA"/>
</dbReference>
<dbReference type="AlphaFoldDB" id="A0AAU9ARY9"/>
<feature type="transmembrane region" description="Helical" evidence="2">
    <location>
        <begin position="48"/>
        <end position="66"/>
    </location>
</feature>
<dbReference type="Proteomes" id="UP000218824">
    <property type="component" value="Chromosome"/>
</dbReference>
<evidence type="ECO:0008006" key="5">
    <source>
        <dbReference type="Google" id="ProtNLM"/>
    </source>
</evidence>
<feature type="transmembrane region" description="Helical" evidence="2">
    <location>
        <begin position="149"/>
        <end position="178"/>
    </location>
</feature>
<feature type="region of interest" description="Disordered" evidence="1">
    <location>
        <begin position="587"/>
        <end position="606"/>
    </location>
</feature>
<feature type="transmembrane region" description="Helical" evidence="2">
    <location>
        <begin position="190"/>
        <end position="207"/>
    </location>
</feature>
<feature type="transmembrane region" description="Helical" evidence="2">
    <location>
        <begin position="18"/>
        <end position="36"/>
    </location>
</feature>
<dbReference type="RefSeq" id="WP_096379601.1">
    <property type="nucleotide sequence ID" value="NZ_AP014940.1"/>
</dbReference>
<sequence length="606" mass="65993">MTPHTAPAPVELSAKTRAFIVLIALLQGLLLYLVRVGAGTGFGFELQIAWYALTLSIPTAMLLTVQRLDDARYWTNIALVAAICLPLSIWAGWSATGAPDLKEAAVLAPFACSLAIAVFVALPYLQCRLAHGRWCAPYHELFEHGWQNALTLILTAAFVGICWAVLGLCAALFALIGIQFFADLFTTRGFAHLATGIMIGLGVMIGRTQQRPVQIARQILFAIFKGLLPLVALIALIFVASLPFTGLDALWKTRSATLILMCLIATVVLFVNAVYQDGEAPPPYPRWLRAVVNAALLTLPLYAALGLYALSLRIGQYGWTGERFWAALAASALSLYALGYAVAALRRKDGWLGGLRRVNVAVSLVVLALAVAANSWLLDPHRLGTGSQLAQLRSGKIAPERFDLSYLRFDAGRRGYQALQSLAADPRFATSAPAAHANLQRAMKATSSWEYRAELETPAKGRTREQALRALQRADGVAAIDPAWIAAALADQLTLPNCEDEDAHCVLATPDLDGDGQPEYLLCRINDWGTNCNAYARLPRGWRSIGQTYLSQRGSEVEAEVRANRVEVIPRRWGDIRIGAGNERMRLEPGPGRHCQDGDRDEDCAR</sequence>
<protein>
    <recommendedName>
        <fullName evidence="5">DUF4153 domain-containing protein</fullName>
    </recommendedName>
</protein>
<proteinExistence type="predicted"/>
<evidence type="ECO:0000256" key="1">
    <source>
        <dbReference type="SAM" id="MobiDB-lite"/>
    </source>
</evidence>
<feature type="transmembrane region" description="Helical" evidence="2">
    <location>
        <begin position="219"/>
        <end position="244"/>
    </location>
</feature>
<feature type="transmembrane region" description="Helical" evidence="2">
    <location>
        <begin position="73"/>
        <end position="93"/>
    </location>
</feature>
<feature type="transmembrane region" description="Helical" evidence="2">
    <location>
        <begin position="287"/>
        <end position="312"/>
    </location>
</feature>
<name>A0AAU9ARY9_LYSEN</name>
<feature type="transmembrane region" description="Helical" evidence="2">
    <location>
        <begin position="105"/>
        <end position="125"/>
    </location>
</feature>
<feature type="transmembrane region" description="Helical" evidence="2">
    <location>
        <begin position="256"/>
        <end position="275"/>
    </location>
</feature>
<keyword evidence="2" id="KW-0812">Transmembrane</keyword>
<dbReference type="GeneID" id="83065548"/>
<dbReference type="Pfam" id="PF13687">
    <property type="entry name" value="DUF4153"/>
    <property type="match status" value="1"/>
</dbReference>
<accession>A0AAU9ARY9</accession>
<dbReference type="KEGG" id="lem:LEN_3741"/>
<reference evidence="3 4" key="1">
    <citation type="journal article" date="2017" name="DNA Res.">
        <title>Complete genome sequence and expression profile of the commercial lytic enzyme producer Lysobacter enzymogenes M497-1.</title>
        <authorList>
            <person name="Takami H."/>
            <person name="Toyoda A."/>
            <person name="Uchiyama I."/>
            <person name="Itoh T."/>
            <person name="Takaki Y."/>
            <person name="Arai W."/>
            <person name="Nishi S."/>
            <person name="Kawai M."/>
            <person name="Shinya K."/>
            <person name="Ikeda H."/>
        </authorList>
    </citation>
    <scope>NUCLEOTIDE SEQUENCE [LARGE SCALE GENOMIC DNA]</scope>
    <source>
        <strain evidence="3 4">M497-1</strain>
    </source>
</reference>
<evidence type="ECO:0000256" key="2">
    <source>
        <dbReference type="SAM" id="Phobius"/>
    </source>
</evidence>
<organism evidence="3 4">
    <name type="scientific">Lysobacter enzymogenes</name>
    <dbReference type="NCBI Taxonomy" id="69"/>
    <lineage>
        <taxon>Bacteria</taxon>
        <taxon>Pseudomonadati</taxon>
        <taxon>Pseudomonadota</taxon>
        <taxon>Gammaproteobacteria</taxon>
        <taxon>Lysobacterales</taxon>
        <taxon>Lysobacteraceae</taxon>
        <taxon>Lysobacter</taxon>
    </lineage>
</organism>
<feature type="transmembrane region" description="Helical" evidence="2">
    <location>
        <begin position="358"/>
        <end position="378"/>
    </location>
</feature>